<evidence type="ECO:0000256" key="1">
    <source>
        <dbReference type="ARBA" id="ARBA00023002"/>
    </source>
</evidence>
<keyword evidence="1" id="KW-0560">Oxidoreductase</keyword>
<dbReference type="InterPro" id="IPR000683">
    <property type="entry name" value="Gfo/Idh/MocA-like_OxRdtase_N"/>
</dbReference>
<gene>
    <name evidence="3" type="ORF">S01H1_16108</name>
</gene>
<dbReference type="GO" id="GO:0016491">
    <property type="term" value="F:oxidoreductase activity"/>
    <property type="evidence" value="ECO:0007669"/>
    <property type="project" value="UniProtKB-KW"/>
</dbReference>
<dbReference type="PANTHER" id="PTHR43818">
    <property type="entry name" value="BCDNA.GH03377"/>
    <property type="match status" value="1"/>
</dbReference>
<dbReference type="InterPro" id="IPR036291">
    <property type="entry name" value="NAD(P)-bd_dom_sf"/>
</dbReference>
<dbReference type="InterPro" id="IPR050463">
    <property type="entry name" value="Gfo/Idh/MocA_oxidrdct_glycsds"/>
</dbReference>
<dbReference type="EMBL" id="BARS01008454">
    <property type="protein sequence ID" value="GAF79010.1"/>
    <property type="molecule type" value="Genomic_DNA"/>
</dbReference>
<evidence type="ECO:0000313" key="3">
    <source>
        <dbReference type="EMBL" id="GAF79010.1"/>
    </source>
</evidence>
<evidence type="ECO:0000259" key="2">
    <source>
        <dbReference type="Pfam" id="PF01408"/>
    </source>
</evidence>
<protein>
    <recommendedName>
        <fullName evidence="2">Gfo/Idh/MocA-like oxidoreductase N-terminal domain-containing protein</fullName>
    </recommendedName>
</protein>
<feature type="domain" description="Gfo/Idh/MocA-like oxidoreductase N-terminal" evidence="2">
    <location>
        <begin position="2"/>
        <end position="97"/>
    </location>
</feature>
<dbReference type="PANTHER" id="PTHR43818:SF11">
    <property type="entry name" value="BCDNA.GH03377"/>
    <property type="match status" value="1"/>
</dbReference>
<dbReference type="GO" id="GO:0000166">
    <property type="term" value="F:nucleotide binding"/>
    <property type="evidence" value="ECO:0007669"/>
    <property type="project" value="InterPro"/>
</dbReference>
<proteinExistence type="predicted"/>
<name>X0TSA8_9ZZZZ</name>
<dbReference type="Pfam" id="PF01408">
    <property type="entry name" value="GFO_IDH_MocA"/>
    <property type="match status" value="1"/>
</dbReference>
<dbReference type="AlphaFoldDB" id="X0TSA8"/>
<dbReference type="Gene3D" id="3.40.50.720">
    <property type="entry name" value="NAD(P)-binding Rossmann-like Domain"/>
    <property type="match status" value="1"/>
</dbReference>
<dbReference type="SUPFAM" id="SSF51735">
    <property type="entry name" value="NAD(P)-binding Rossmann-fold domains"/>
    <property type="match status" value="1"/>
</dbReference>
<feature type="non-terminal residue" evidence="3">
    <location>
        <position position="97"/>
    </location>
</feature>
<organism evidence="3">
    <name type="scientific">marine sediment metagenome</name>
    <dbReference type="NCBI Taxonomy" id="412755"/>
    <lineage>
        <taxon>unclassified sequences</taxon>
        <taxon>metagenomes</taxon>
        <taxon>ecological metagenomes</taxon>
    </lineage>
</organism>
<sequence length="97" mass="10667">MGNMHFKCYKATKQAEVVAVCDADEDRLKGTGAAGNIPGAEEPLDLTGVEQYRDFDKMLSEAELDAVSITLPTYMHKDFTIKALERGLNVLCEKPMA</sequence>
<comment type="caution">
    <text evidence="3">The sequence shown here is derived from an EMBL/GenBank/DDBJ whole genome shotgun (WGS) entry which is preliminary data.</text>
</comment>
<reference evidence="3" key="1">
    <citation type="journal article" date="2014" name="Front. Microbiol.">
        <title>High frequency of phylogenetically diverse reductive dehalogenase-homologous genes in deep subseafloor sedimentary metagenomes.</title>
        <authorList>
            <person name="Kawai M."/>
            <person name="Futagami T."/>
            <person name="Toyoda A."/>
            <person name="Takaki Y."/>
            <person name="Nishi S."/>
            <person name="Hori S."/>
            <person name="Arai W."/>
            <person name="Tsubouchi T."/>
            <person name="Morono Y."/>
            <person name="Uchiyama I."/>
            <person name="Ito T."/>
            <person name="Fujiyama A."/>
            <person name="Inagaki F."/>
            <person name="Takami H."/>
        </authorList>
    </citation>
    <scope>NUCLEOTIDE SEQUENCE</scope>
    <source>
        <strain evidence="3">Expedition CK06-06</strain>
    </source>
</reference>
<accession>X0TSA8</accession>